<protein>
    <recommendedName>
        <fullName evidence="4">Aldehyde dehydrogenase</fullName>
    </recommendedName>
</protein>
<dbReference type="Gene3D" id="3.40.309.10">
    <property type="entry name" value="Aldehyde Dehydrogenase, Chain A, domain 2"/>
    <property type="match status" value="1"/>
</dbReference>
<evidence type="ECO:0000256" key="4">
    <source>
        <dbReference type="PIRNR" id="PIRNR036492"/>
    </source>
</evidence>
<evidence type="ECO:0000256" key="1">
    <source>
        <dbReference type="ARBA" id="ARBA00009986"/>
    </source>
</evidence>
<dbReference type="FunFam" id="3.40.309.10:FF:000003">
    <property type="entry name" value="Aldehyde dehydrogenase"/>
    <property type="match status" value="1"/>
</dbReference>
<comment type="similarity">
    <text evidence="1 4 7">Belongs to the aldehyde dehydrogenase family.</text>
</comment>
<dbReference type="OrthoDB" id="9762913at2"/>
<evidence type="ECO:0000313" key="10">
    <source>
        <dbReference type="Proteomes" id="UP000288812"/>
    </source>
</evidence>
<reference evidence="9 10" key="1">
    <citation type="submission" date="2018-11" db="EMBL/GenBank/DDBJ databases">
        <title>Genome sequencing and assembly of Anaerosphaera sp. nov., GS7-6-2.</title>
        <authorList>
            <person name="Rettenmaier R."/>
            <person name="Liebl W."/>
            <person name="Zverlov V."/>
        </authorList>
    </citation>
    <scope>NUCLEOTIDE SEQUENCE [LARGE SCALE GENOMIC DNA]</scope>
    <source>
        <strain evidence="9 10">GS7-6-2</strain>
    </source>
</reference>
<evidence type="ECO:0000256" key="5">
    <source>
        <dbReference type="PIRSR" id="PIRSR036492-1"/>
    </source>
</evidence>
<keyword evidence="3" id="KW-0520">NAD</keyword>
<sequence length="457" mass="51373">MIKLFNKLISSQKKFFHTGVTRSYDFRIKALDSLQKSILKFESSIYKALEKDLNKSAAETYLTEIGIALNEISFHKRHLKKWMKIKKVKSSLAQFPGKNYIYSEPYGLVLIIAPWNYPFHLCLLPLIGAISSGNTVVIKPSEHSAQSSSVIAEIISSTFKSEYISVVQGSVDESTALLEENFDYIFFTGSTQVGRIVMGAASKNLTPLTLELGGKSPVIIDSSANISLAAKKVAFGKIINAGQTCVAPDYLLIEESIEKQFITQFETAVNKFFFEDKSKDAMVRIVNKKHYNRLKNLLKDGDIVFGGKFNDDENFIEPTLIKNVTLKSAIMKEEIFGPLLPIITYSNIEEAIEYVRNFNKPLSLYIFSQSKENIDRILKNCSFGGGCINDVLMQLTNPNLPFGGIGSSGFGSYHGKKSFDTFTHYKSIFKQSGFFDMPLRYPPYSENKLKLIKKILK</sequence>
<dbReference type="Proteomes" id="UP000288812">
    <property type="component" value="Unassembled WGS sequence"/>
</dbReference>
<dbReference type="Pfam" id="PF00171">
    <property type="entry name" value="Aldedh"/>
    <property type="match status" value="1"/>
</dbReference>
<dbReference type="Gene3D" id="3.40.605.10">
    <property type="entry name" value="Aldehyde Dehydrogenase, Chain A, domain 1"/>
    <property type="match status" value="1"/>
</dbReference>
<proteinExistence type="inferred from homology"/>
<keyword evidence="10" id="KW-1185">Reference proteome</keyword>
<dbReference type="InterPro" id="IPR029510">
    <property type="entry name" value="Ald_DH_CS_GLU"/>
</dbReference>
<gene>
    <name evidence="9" type="ORF">EF514_08205</name>
</gene>
<comment type="caution">
    <text evidence="9">The sequence shown here is derived from an EMBL/GenBank/DDBJ whole genome shotgun (WGS) entry which is preliminary data.</text>
</comment>
<evidence type="ECO:0000256" key="7">
    <source>
        <dbReference type="RuleBase" id="RU003345"/>
    </source>
</evidence>
<dbReference type="InterPro" id="IPR015590">
    <property type="entry name" value="Aldehyde_DH_dom"/>
</dbReference>
<dbReference type="InterPro" id="IPR012394">
    <property type="entry name" value="Aldehyde_DH_NAD(P)"/>
</dbReference>
<evidence type="ECO:0000256" key="2">
    <source>
        <dbReference type="ARBA" id="ARBA00023002"/>
    </source>
</evidence>
<dbReference type="GO" id="GO:0005737">
    <property type="term" value="C:cytoplasm"/>
    <property type="evidence" value="ECO:0007669"/>
    <property type="project" value="TreeGrafter"/>
</dbReference>
<dbReference type="InterPro" id="IPR016161">
    <property type="entry name" value="Ald_DH/histidinol_DH"/>
</dbReference>
<dbReference type="AlphaFoldDB" id="A0A437S5J7"/>
<dbReference type="PANTHER" id="PTHR43570">
    <property type="entry name" value="ALDEHYDE DEHYDROGENASE"/>
    <property type="match status" value="1"/>
</dbReference>
<organism evidence="9 10">
    <name type="scientific">Anaerosphaera multitolerans</name>
    <dbReference type="NCBI Taxonomy" id="2487351"/>
    <lineage>
        <taxon>Bacteria</taxon>
        <taxon>Bacillati</taxon>
        <taxon>Bacillota</taxon>
        <taxon>Tissierellia</taxon>
        <taxon>Tissierellales</taxon>
        <taxon>Peptoniphilaceae</taxon>
        <taxon>Anaerosphaera</taxon>
    </lineage>
</organism>
<name>A0A437S5J7_9FIRM</name>
<dbReference type="FunFam" id="3.40.605.10:FF:000004">
    <property type="entry name" value="Aldehyde dehydrogenase"/>
    <property type="match status" value="1"/>
</dbReference>
<keyword evidence="2 4" id="KW-0560">Oxidoreductase</keyword>
<feature type="domain" description="Aldehyde dehydrogenase" evidence="8">
    <location>
        <begin position="22"/>
        <end position="428"/>
    </location>
</feature>
<dbReference type="GO" id="GO:0004029">
    <property type="term" value="F:aldehyde dehydrogenase (NAD+) activity"/>
    <property type="evidence" value="ECO:0007669"/>
    <property type="project" value="TreeGrafter"/>
</dbReference>
<dbReference type="InterPro" id="IPR016162">
    <property type="entry name" value="Ald_DH_N"/>
</dbReference>
<dbReference type="SUPFAM" id="SSF53720">
    <property type="entry name" value="ALDH-like"/>
    <property type="match status" value="1"/>
</dbReference>
<evidence type="ECO:0000259" key="8">
    <source>
        <dbReference type="Pfam" id="PF00171"/>
    </source>
</evidence>
<evidence type="ECO:0000256" key="3">
    <source>
        <dbReference type="ARBA" id="ARBA00023027"/>
    </source>
</evidence>
<dbReference type="PROSITE" id="PS00687">
    <property type="entry name" value="ALDEHYDE_DEHYDR_GLU"/>
    <property type="match status" value="1"/>
</dbReference>
<dbReference type="EMBL" id="RLIH01000012">
    <property type="protein sequence ID" value="RVU54274.1"/>
    <property type="molecule type" value="Genomic_DNA"/>
</dbReference>
<accession>A0A437S5J7</accession>
<dbReference type="PIRSF" id="PIRSF036492">
    <property type="entry name" value="ALDH"/>
    <property type="match status" value="1"/>
</dbReference>
<feature type="active site" evidence="5 6">
    <location>
        <position position="211"/>
    </location>
</feature>
<dbReference type="InterPro" id="IPR016163">
    <property type="entry name" value="Ald_DH_C"/>
</dbReference>
<evidence type="ECO:0000256" key="6">
    <source>
        <dbReference type="PROSITE-ProRule" id="PRU10007"/>
    </source>
</evidence>
<dbReference type="PANTHER" id="PTHR43570:SF16">
    <property type="entry name" value="ALDEHYDE DEHYDROGENASE TYPE III, ISOFORM Q"/>
    <property type="match status" value="1"/>
</dbReference>
<evidence type="ECO:0000313" key="9">
    <source>
        <dbReference type="EMBL" id="RVU54274.1"/>
    </source>
</evidence>
<feature type="active site" evidence="5">
    <location>
        <position position="245"/>
    </location>
</feature>
<dbReference type="GO" id="GO:0006081">
    <property type="term" value="P:aldehyde metabolic process"/>
    <property type="evidence" value="ECO:0007669"/>
    <property type="project" value="InterPro"/>
</dbReference>